<dbReference type="SUPFAM" id="SSF109604">
    <property type="entry name" value="HD-domain/PDEase-like"/>
    <property type="match status" value="1"/>
</dbReference>
<dbReference type="InterPro" id="IPR006674">
    <property type="entry name" value="HD_domain"/>
</dbReference>
<organism evidence="2 3">
    <name type="scientific">Pseudonocardia eucalypti</name>
    <dbReference type="NCBI Taxonomy" id="648755"/>
    <lineage>
        <taxon>Bacteria</taxon>
        <taxon>Bacillati</taxon>
        <taxon>Actinomycetota</taxon>
        <taxon>Actinomycetes</taxon>
        <taxon>Pseudonocardiales</taxon>
        <taxon>Pseudonocardiaceae</taxon>
        <taxon>Pseudonocardia</taxon>
    </lineage>
</organism>
<sequence>MPDQSSITLDIPDTELCREAWRYAQTIEATALANHSIRAFYFARATGEASGLKAGADYDEELLFVGSVLHDLGLTEEGNGADRFEVDGADLAVRFLREHGMSSDRIEVVWDAIALHTTPGIPNRKRPEIGLLQAGTFIDVFGQRTDELAPGLAEAVHAVYPRLGIEQAIAETIIDQAVARPSKAVPGTFPADLVHRMRPSAGLPSWDDMFATSAWQGIA</sequence>
<dbReference type="PANTHER" id="PTHR35569:SF1">
    <property type="entry name" value="CYANAMIDE HYDRATASE DDI2-RELATED"/>
    <property type="match status" value="1"/>
</dbReference>
<gene>
    <name evidence="2" type="ORF">GCM10023321_11550</name>
</gene>
<evidence type="ECO:0000313" key="3">
    <source>
        <dbReference type="Proteomes" id="UP001428817"/>
    </source>
</evidence>
<dbReference type="PANTHER" id="PTHR35569">
    <property type="entry name" value="CYANAMIDE HYDRATASE DDI2-RELATED"/>
    <property type="match status" value="1"/>
</dbReference>
<dbReference type="EMBL" id="BAABJP010000004">
    <property type="protein sequence ID" value="GAA5148761.1"/>
    <property type="molecule type" value="Genomic_DNA"/>
</dbReference>
<dbReference type="InterPro" id="IPR003607">
    <property type="entry name" value="HD/PDEase_dom"/>
</dbReference>
<dbReference type="Gene3D" id="1.10.3210.10">
    <property type="entry name" value="Hypothetical protein af1432"/>
    <property type="match status" value="1"/>
</dbReference>
<evidence type="ECO:0000313" key="2">
    <source>
        <dbReference type="EMBL" id="GAA5148761.1"/>
    </source>
</evidence>
<dbReference type="Proteomes" id="UP001428817">
    <property type="component" value="Unassembled WGS sequence"/>
</dbReference>
<keyword evidence="3" id="KW-1185">Reference proteome</keyword>
<evidence type="ECO:0000259" key="1">
    <source>
        <dbReference type="Pfam" id="PF01966"/>
    </source>
</evidence>
<dbReference type="CDD" id="cd00077">
    <property type="entry name" value="HDc"/>
    <property type="match status" value="1"/>
</dbReference>
<dbReference type="RefSeq" id="WP_185062727.1">
    <property type="nucleotide sequence ID" value="NZ_BAABJP010000004.1"/>
</dbReference>
<comment type="caution">
    <text evidence="2">The sequence shown here is derived from an EMBL/GenBank/DDBJ whole genome shotgun (WGS) entry which is preliminary data.</text>
</comment>
<protein>
    <recommendedName>
        <fullName evidence="1">HD domain-containing protein</fullName>
    </recommendedName>
</protein>
<accession>A0ABP9PM78</accession>
<proteinExistence type="predicted"/>
<name>A0ABP9PM78_9PSEU</name>
<feature type="domain" description="HD" evidence="1">
    <location>
        <begin position="33"/>
        <end position="121"/>
    </location>
</feature>
<dbReference type="Pfam" id="PF01966">
    <property type="entry name" value="HD"/>
    <property type="match status" value="1"/>
</dbReference>
<reference evidence="3" key="1">
    <citation type="journal article" date="2019" name="Int. J. Syst. Evol. Microbiol.">
        <title>The Global Catalogue of Microorganisms (GCM) 10K type strain sequencing project: providing services to taxonomists for standard genome sequencing and annotation.</title>
        <authorList>
            <consortium name="The Broad Institute Genomics Platform"/>
            <consortium name="The Broad Institute Genome Sequencing Center for Infectious Disease"/>
            <person name="Wu L."/>
            <person name="Ma J."/>
        </authorList>
    </citation>
    <scope>NUCLEOTIDE SEQUENCE [LARGE SCALE GENOMIC DNA]</scope>
    <source>
        <strain evidence="3">JCM 18303</strain>
    </source>
</reference>